<keyword evidence="4" id="KW-1185">Reference proteome</keyword>
<keyword evidence="1" id="KW-0809">Transit peptide</keyword>
<sequence length="313" mass="34044">MTTEYEAFTAGRACVRIDDLCVVEMTGDDRTTVLNNLTTNDFKRLEVDHGWETFITDVRGRAIGHVCGFNESQRMLMLGCGSQGETLASHIDRYIIREDAVITDRSEAFVGWLISGQQEPVIEGFTPAEAPRLACGTLAIGDASASWFQLPWTSGQDCLVVASANAAEAVEKWLTEQDFPVVDGQVLESARIAAGWPRFGIDCSDANLPQEVDRNEQTISFTKGCYLGQETIARLDALGQVQKKLVKMQISGDAVPATGTKLIDTDKPCGEIRSAIASPTDGQVIAIGYVRRKWFDAGSQLQVADSDQTATVL</sequence>
<dbReference type="InterPro" id="IPR013977">
    <property type="entry name" value="GcvT_C"/>
</dbReference>
<dbReference type="PANTHER" id="PTHR22602">
    <property type="entry name" value="TRANSFERASE CAF17, MITOCHONDRIAL-RELATED"/>
    <property type="match status" value="1"/>
</dbReference>
<protein>
    <submittedName>
        <fullName evidence="3">Putative global regulator</fullName>
    </submittedName>
</protein>
<dbReference type="Proteomes" id="UP000319557">
    <property type="component" value="Chromosome"/>
</dbReference>
<organism evidence="3 4">
    <name type="scientific">Rosistilla ulvae</name>
    <dbReference type="NCBI Taxonomy" id="1930277"/>
    <lineage>
        <taxon>Bacteria</taxon>
        <taxon>Pseudomonadati</taxon>
        <taxon>Planctomycetota</taxon>
        <taxon>Planctomycetia</taxon>
        <taxon>Pirellulales</taxon>
        <taxon>Pirellulaceae</taxon>
        <taxon>Rosistilla</taxon>
    </lineage>
</organism>
<evidence type="ECO:0000256" key="1">
    <source>
        <dbReference type="ARBA" id="ARBA00022946"/>
    </source>
</evidence>
<dbReference type="GO" id="GO:0016226">
    <property type="term" value="P:iron-sulfur cluster assembly"/>
    <property type="evidence" value="ECO:0007669"/>
    <property type="project" value="TreeGrafter"/>
</dbReference>
<dbReference type="PIRSF" id="PIRSF006487">
    <property type="entry name" value="GcvT"/>
    <property type="match status" value="1"/>
</dbReference>
<feature type="domain" description="Aminomethyltransferase C-terminal" evidence="2">
    <location>
        <begin position="243"/>
        <end position="305"/>
    </location>
</feature>
<dbReference type="RefSeq" id="WP_145344582.1">
    <property type="nucleotide sequence ID" value="NZ_CP036261.1"/>
</dbReference>
<reference evidence="3 4" key="1">
    <citation type="submission" date="2019-02" db="EMBL/GenBank/DDBJ databases">
        <title>Deep-cultivation of Planctomycetes and their phenomic and genomic characterization uncovers novel biology.</title>
        <authorList>
            <person name="Wiegand S."/>
            <person name="Jogler M."/>
            <person name="Boedeker C."/>
            <person name="Pinto D."/>
            <person name="Vollmers J."/>
            <person name="Rivas-Marin E."/>
            <person name="Kohn T."/>
            <person name="Peeters S.H."/>
            <person name="Heuer A."/>
            <person name="Rast P."/>
            <person name="Oberbeckmann S."/>
            <person name="Bunk B."/>
            <person name="Jeske O."/>
            <person name="Meyerdierks A."/>
            <person name="Storesund J.E."/>
            <person name="Kallscheuer N."/>
            <person name="Luecker S."/>
            <person name="Lage O.M."/>
            <person name="Pohl T."/>
            <person name="Merkel B.J."/>
            <person name="Hornburger P."/>
            <person name="Mueller R.-W."/>
            <person name="Bruemmer F."/>
            <person name="Labrenz M."/>
            <person name="Spormann A.M."/>
            <person name="Op den Camp H."/>
            <person name="Overmann J."/>
            <person name="Amann R."/>
            <person name="Jetten M.S.M."/>
            <person name="Mascher T."/>
            <person name="Medema M.H."/>
            <person name="Devos D.P."/>
            <person name="Kaster A.-K."/>
            <person name="Ovreas L."/>
            <person name="Rohde M."/>
            <person name="Galperin M.Y."/>
            <person name="Jogler C."/>
        </authorList>
    </citation>
    <scope>NUCLEOTIDE SEQUENCE [LARGE SCALE GENOMIC DNA]</scope>
    <source>
        <strain evidence="3 4">EC9</strain>
    </source>
</reference>
<dbReference type="InterPro" id="IPR027266">
    <property type="entry name" value="TrmE/GcvT-like"/>
</dbReference>
<dbReference type="EMBL" id="CP036261">
    <property type="protein sequence ID" value="QDS87890.1"/>
    <property type="molecule type" value="Genomic_DNA"/>
</dbReference>
<dbReference type="AlphaFoldDB" id="A0A517LZ53"/>
<dbReference type="SUPFAM" id="SSF101790">
    <property type="entry name" value="Aminomethyltransferase beta-barrel domain"/>
    <property type="match status" value="1"/>
</dbReference>
<dbReference type="Gene3D" id="3.30.1360.120">
    <property type="entry name" value="Probable tRNA modification gtpase trme, domain 1"/>
    <property type="match status" value="1"/>
</dbReference>
<dbReference type="Pfam" id="PF08669">
    <property type="entry name" value="GCV_T_C"/>
    <property type="match status" value="1"/>
</dbReference>
<dbReference type="KEGG" id="ruv:EC9_20730"/>
<dbReference type="NCBIfam" id="TIGR03317">
    <property type="entry name" value="ygfZ_signature"/>
    <property type="match status" value="1"/>
</dbReference>
<dbReference type="InterPro" id="IPR045179">
    <property type="entry name" value="YgfZ/GcvT"/>
</dbReference>
<gene>
    <name evidence="3" type="ORF">EC9_20730</name>
</gene>
<dbReference type="OrthoDB" id="9796287at2"/>
<proteinExistence type="predicted"/>
<dbReference type="PANTHER" id="PTHR22602:SF0">
    <property type="entry name" value="TRANSFERASE CAF17, MITOCHONDRIAL-RELATED"/>
    <property type="match status" value="1"/>
</dbReference>
<dbReference type="InterPro" id="IPR029043">
    <property type="entry name" value="GcvT/YgfZ_C"/>
</dbReference>
<dbReference type="InterPro" id="IPR017703">
    <property type="entry name" value="YgfZ/GCV_T_CS"/>
</dbReference>
<dbReference type="SUPFAM" id="SSF103025">
    <property type="entry name" value="Folate-binding domain"/>
    <property type="match status" value="1"/>
</dbReference>
<evidence type="ECO:0000313" key="3">
    <source>
        <dbReference type="EMBL" id="QDS87890.1"/>
    </source>
</evidence>
<name>A0A517LZ53_9BACT</name>
<accession>A0A517LZ53</accession>
<evidence type="ECO:0000259" key="2">
    <source>
        <dbReference type="Pfam" id="PF08669"/>
    </source>
</evidence>
<evidence type="ECO:0000313" key="4">
    <source>
        <dbReference type="Proteomes" id="UP000319557"/>
    </source>
</evidence>